<dbReference type="EMBL" id="VYZN01000044">
    <property type="protein sequence ID" value="KAE9529713.1"/>
    <property type="molecule type" value="Genomic_DNA"/>
</dbReference>
<evidence type="ECO:0000313" key="2">
    <source>
        <dbReference type="Proteomes" id="UP000475862"/>
    </source>
</evidence>
<protein>
    <submittedName>
        <fullName evidence="1">Uncharacterized protein</fullName>
    </submittedName>
</protein>
<comment type="caution">
    <text evidence="1">The sequence shown here is derived from an EMBL/GenBank/DDBJ whole genome shotgun (WGS) entry which is preliminary data.</text>
</comment>
<reference evidence="1 2" key="1">
    <citation type="submission" date="2019-08" db="EMBL/GenBank/DDBJ databases">
        <title>The genome of the soybean aphid Biotype 1, its phylome, world population structure and adaptation to the North American continent.</title>
        <authorList>
            <person name="Giordano R."/>
            <person name="Donthu R.K."/>
            <person name="Hernandez A.G."/>
            <person name="Wright C.L."/>
            <person name="Zimin A.V."/>
        </authorList>
    </citation>
    <scope>NUCLEOTIDE SEQUENCE [LARGE SCALE GENOMIC DNA]</scope>
    <source>
        <tissue evidence="1">Whole aphids</tissue>
    </source>
</reference>
<gene>
    <name evidence="1" type="ORF">AGLY_011809</name>
</gene>
<dbReference type="Proteomes" id="UP000475862">
    <property type="component" value="Unassembled WGS sequence"/>
</dbReference>
<accession>A0A6G0TB87</accession>
<organism evidence="1 2">
    <name type="scientific">Aphis glycines</name>
    <name type="common">Soybean aphid</name>
    <dbReference type="NCBI Taxonomy" id="307491"/>
    <lineage>
        <taxon>Eukaryota</taxon>
        <taxon>Metazoa</taxon>
        <taxon>Ecdysozoa</taxon>
        <taxon>Arthropoda</taxon>
        <taxon>Hexapoda</taxon>
        <taxon>Insecta</taxon>
        <taxon>Pterygota</taxon>
        <taxon>Neoptera</taxon>
        <taxon>Paraneoptera</taxon>
        <taxon>Hemiptera</taxon>
        <taxon>Sternorrhyncha</taxon>
        <taxon>Aphidomorpha</taxon>
        <taxon>Aphidoidea</taxon>
        <taxon>Aphididae</taxon>
        <taxon>Aphidini</taxon>
        <taxon>Aphis</taxon>
        <taxon>Aphis</taxon>
    </lineage>
</organism>
<dbReference type="AlphaFoldDB" id="A0A6G0TB87"/>
<keyword evidence="2" id="KW-1185">Reference proteome</keyword>
<sequence>MEIKFKHCSRFLLQPIGSFCRCTLSSFDKYSHLNTKFQSNPPLRSDEAPMYWKLSILITSIIGHTTLIIITIKLHTSATRSKSGSSQFTSCPSVPLKSRPCFVMKRDDDTCLRVSCVGYWPIATQTITRQLIEFVTRIRIVAVPETTGGHVRNLVQFCLTIGQRTWRAIYVPVDRWIVDRQTSVLKRKIQIINKHYKHIRYTYYIIPINNITVTTSSYAQNILQTMYEFKYLNLIPFEWSLQRMYRYQVAAKYTKKENDVLYFEYLYFNDIKIRELALAPEFDFIDTHFLYIVNTIQLCKNILIKNYSRLYYIITHYSRSHVMRNNSIQNNKKQRQVELGRILN</sequence>
<evidence type="ECO:0000313" key="1">
    <source>
        <dbReference type="EMBL" id="KAE9529713.1"/>
    </source>
</evidence>
<proteinExistence type="predicted"/>
<name>A0A6G0TB87_APHGL</name>